<comment type="caution">
    <text evidence="1">The sequence shown here is derived from an EMBL/GenBank/DDBJ whole genome shotgun (WGS) entry which is preliminary data.</text>
</comment>
<sequence length="124" mass="14582">MVDRYGLWATFPYLDNVTNCGHDQQDHDTNLRKFLQTAKFFNLTYNKDKCVFSTDRLAILGYVVRNGVIGHDPECMRPLMEFPLPHCSKALKRCLGFFPYYDQWVPKYADMAHPRTNPQLFPCR</sequence>
<dbReference type="PANTHER" id="PTHR33064:SF37">
    <property type="entry name" value="RIBONUCLEASE H"/>
    <property type="match status" value="1"/>
</dbReference>
<dbReference type="PANTHER" id="PTHR33064">
    <property type="entry name" value="POL PROTEIN"/>
    <property type="match status" value="1"/>
</dbReference>
<dbReference type="InterPro" id="IPR043502">
    <property type="entry name" value="DNA/RNA_pol_sf"/>
</dbReference>
<organism evidence="1 2">
    <name type="scientific">Scyliorhinus torazame</name>
    <name type="common">Cloudy catshark</name>
    <name type="synonym">Catulus torazame</name>
    <dbReference type="NCBI Taxonomy" id="75743"/>
    <lineage>
        <taxon>Eukaryota</taxon>
        <taxon>Metazoa</taxon>
        <taxon>Chordata</taxon>
        <taxon>Craniata</taxon>
        <taxon>Vertebrata</taxon>
        <taxon>Chondrichthyes</taxon>
        <taxon>Elasmobranchii</taxon>
        <taxon>Galeomorphii</taxon>
        <taxon>Galeoidea</taxon>
        <taxon>Carcharhiniformes</taxon>
        <taxon>Scyliorhinidae</taxon>
        <taxon>Scyliorhinus</taxon>
    </lineage>
</organism>
<reference evidence="1 2" key="1">
    <citation type="journal article" date="2018" name="Nat. Ecol. Evol.">
        <title>Shark genomes provide insights into elasmobranch evolution and the origin of vertebrates.</title>
        <authorList>
            <person name="Hara Y"/>
            <person name="Yamaguchi K"/>
            <person name="Onimaru K"/>
            <person name="Kadota M"/>
            <person name="Koyanagi M"/>
            <person name="Keeley SD"/>
            <person name="Tatsumi K"/>
            <person name="Tanaka K"/>
            <person name="Motone F"/>
            <person name="Kageyama Y"/>
            <person name="Nozu R"/>
            <person name="Adachi N"/>
            <person name="Nishimura O"/>
            <person name="Nakagawa R"/>
            <person name="Tanegashima C"/>
            <person name="Kiyatake I"/>
            <person name="Matsumoto R"/>
            <person name="Murakumo K"/>
            <person name="Nishida K"/>
            <person name="Terakita A"/>
            <person name="Kuratani S"/>
            <person name="Sato K"/>
            <person name="Hyodo S Kuraku.S."/>
        </authorList>
    </citation>
    <scope>NUCLEOTIDE SEQUENCE [LARGE SCALE GENOMIC DNA]</scope>
</reference>
<gene>
    <name evidence="1" type="ORF">scyTo_0000246</name>
</gene>
<keyword evidence="2" id="KW-1185">Reference proteome</keyword>
<evidence type="ECO:0000313" key="1">
    <source>
        <dbReference type="EMBL" id="GCB64168.1"/>
    </source>
</evidence>
<dbReference type="InterPro" id="IPR043128">
    <property type="entry name" value="Rev_trsase/Diguanyl_cyclase"/>
</dbReference>
<accession>A0A401NTF6</accession>
<dbReference type="InterPro" id="IPR051320">
    <property type="entry name" value="Viral_Replic_Matur_Polypro"/>
</dbReference>
<dbReference type="Proteomes" id="UP000288216">
    <property type="component" value="Unassembled WGS sequence"/>
</dbReference>
<dbReference type="AlphaFoldDB" id="A0A401NTF6"/>
<protein>
    <recommendedName>
        <fullName evidence="3">Reverse transcriptase domain-containing protein</fullName>
    </recommendedName>
</protein>
<dbReference type="STRING" id="75743.A0A401NTF6"/>
<evidence type="ECO:0008006" key="3">
    <source>
        <dbReference type="Google" id="ProtNLM"/>
    </source>
</evidence>
<name>A0A401NTF6_SCYTO</name>
<dbReference type="Gene3D" id="3.30.70.270">
    <property type="match status" value="1"/>
</dbReference>
<proteinExistence type="predicted"/>
<dbReference type="OrthoDB" id="5984676at2759"/>
<dbReference type="SUPFAM" id="SSF56672">
    <property type="entry name" value="DNA/RNA polymerases"/>
    <property type="match status" value="1"/>
</dbReference>
<dbReference type="OMA" id="IGHDPEC"/>
<evidence type="ECO:0000313" key="2">
    <source>
        <dbReference type="Proteomes" id="UP000288216"/>
    </source>
</evidence>
<dbReference type="EMBL" id="BFAA01000044">
    <property type="protein sequence ID" value="GCB64168.1"/>
    <property type="molecule type" value="Genomic_DNA"/>
</dbReference>